<dbReference type="Proteomes" id="UP000095602">
    <property type="component" value="Unassembled WGS sequence"/>
</dbReference>
<dbReference type="EMBL" id="CZAJ01000019">
    <property type="protein sequence ID" value="CUP14549.1"/>
    <property type="molecule type" value="Genomic_DNA"/>
</dbReference>
<name>A0A174KZ36_9FIRM</name>
<protein>
    <submittedName>
        <fullName evidence="1">Uncharacterized protein</fullName>
    </submittedName>
</protein>
<sequence>MKIIAADITRKGKTMIDELMEKLLEEPVVNNDEIVFTSRAVELIHEISEKCKGIQIVEQTREQAEEYAKDLSAEEVYYDMLRKIVDAPTTLHMKCSVRMLVPIIDRKLKERGL</sequence>
<gene>
    <name evidence="1" type="ORF">ERS852497_02024</name>
</gene>
<reference evidence="1 2" key="1">
    <citation type="submission" date="2015-09" db="EMBL/GenBank/DDBJ databases">
        <authorList>
            <consortium name="Pathogen Informatics"/>
        </authorList>
    </citation>
    <scope>NUCLEOTIDE SEQUENCE [LARGE SCALE GENOMIC DNA]</scope>
    <source>
        <strain evidence="1 2">2789STDY5834884</strain>
    </source>
</reference>
<dbReference type="AlphaFoldDB" id="A0A174KZ36"/>
<proteinExistence type="predicted"/>
<accession>A0A174KZ36</accession>
<evidence type="ECO:0000313" key="2">
    <source>
        <dbReference type="Proteomes" id="UP000095602"/>
    </source>
</evidence>
<organism evidence="1 2">
    <name type="scientific">Agathobacter rectalis</name>
    <dbReference type="NCBI Taxonomy" id="39491"/>
    <lineage>
        <taxon>Bacteria</taxon>
        <taxon>Bacillati</taxon>
        <taxon>Bacillota</taxon>
        <taxon>Clostridia</taxon>
        <taxon>Lachnospirales</taxon>
        <taxon>Lachnospiraceae</taxon>
        <taxon>Agathobacter</taxon>
    </lineage>
</organism>
<evidence type="ECO:0000313" key="1">
    <source>
        <dbReference type="EMBL" id="CUP14549.1"/>
    </source>
</evidence>